<evidence type="ECO:0000256" key="7">
    <source>
        <dbReference type="ARBA" id="ARBA00023136"/>
    </source>
</evidence>
<evidence type="ECO:0000256" key="8">
    <source>
        <dbReference type="ARBA" id="ARBA00023209"/>
    </source>
</evidence>
<dbReference type="GO" id="GO:0016020">
    <property type="term" value="C:membrane"/>
    <property type="evidence" value="ECO:0007669"/>
    <property type="project" value="UniProtKB-SubCell"/>
</dbReference>
<dbReference type="GO" id="GO:0005739">
    <property type="term" value="C:mitochondrion"/>
    <property type="evidence" value="ECO:0007669"/>
    <property type="project" value="TreeGrafter"/>
</dbReference>
<comment type="similarity">
    <text evidence="10">Belongs to the CDP-alcohol phosphatidyltransferase class-I family.</text>
</comment>
<dbReference type="GO" id="GO:0032049">
    <property type="term" value="P:cardiolipin biosynthetic process"/>
    <property type="evidence" value="ECO:0007669"/>
    <property type="project" value="TreeGrafter"/>
</dbReference>
<evidence type="ECO:0000313" key="12">
    <source>
        <dbReference type="Proteomes" id="UP001201163"/>
    </source>
</evidence>
<keyword evidence="6" id="KW-0443">Lipid metabolism</keyword>
<dbReference type="Proteomes" id="UP001201163">
    <property type="component" value="Unassembled WGS sequence"/>
</dbReference>
<dbReference type="PROSITE" id="PS00379">
    <property type="entry name" value="CDP_ALCOHOL_P_TRANSF"/>
    <property type="match status" value="1"/>
</dbReference>
<evidence type="ECO:0000256" key="4">
    <source>
        <dbReference type="ARBA" id="ARBA00022692"/>
    </source>
</evidence>
<keyword evidence="2" id="KW-0444">Lipid biosynthesis</keyword>
<dbReference type="InterPro" id="IPR000462">
    <property type="entry name" value="CDP-OH_P_trans"/>
</dbReference>
<dbReference type="InterPro" id="IPR050324">
    <property type="entry name" value="CDP-alcohol_PTase-I"/>
</dbReference>
<protein>
    <submittedName>
        <fullName evidence="11">CDP-alcohol phosphatidyltransferase-domain-containing protein</fullName>
    </submittedName>
</protein>
<dbReference type="Pfam" id="PF01066">
    <property type="entry name" value="CDP-OH_P_transf"/>
    <property type="match status" value="1"/>
</dbReference>
<dbReference type="GO" id="GO:0043337">
    <property type="term" value="F:cardiolipin synthase (CMP-forming)"/>
    <property type="evidence" value="ECO:0007669"/>
    <property type="project" value="TreeGrafter"/>
</dbReference>
<proteinExistence type="inferred from homology"/>
<evidence type="ECO:0000256" key="3">
    <source>
        <dbReference type="ARBA" id="ARBA00022679"/>
    </source>
</evidence>
<keyword evidence="4" id="KW-0812">Transmembrane</keyword>
<evidence type="ECO:0000313" key="11">
    <source>
        <dbReference type="EMBL" id="KAH8996280.1"/>
    </source>
</evidence>
<dbReference type="Gene3D" id="1.20.120.1760">
    <property type="match status" value="1"/>
</dbReference>
<dbReference type="PANTHER" id="PTHR14269">
    <property type="entry name" value="CDP-DIACYLGLYCEROL--GLYCEROL-3-PHOSPHATE 3-PHOSPHATIDYLTRANSFERASE-RELATED"/>
    <property type="match status" value="1"/>
</dbReference>
<evidence type="ECO:0000256" key="1">
    <source>
        <dbReference type="ARBA" id="ARBA00004141"/>
    </source>
</evidence>
<keyword evidence="8" id="KW-0594">Phospholipid biosynthesis</keyword>
<evidence type="ECO:0000256" key="6">
    <source>
        <dbReference type="ARBA" id="ARBA00023098"/>
    </source>
</evidence>
<evidence type="ECO:0000256" key="10">
    <source>
        <dbReference type="RuleBase" id="RU003750"/>
    </source>
</evidence>
<dbReference type="InterPro" id="IPR048254">
    <property type="entry name" value="CDP_ALCOHOL_P_TRANSF_CS"/>
</dbReference>
<dbReference type="EMBL" id="JAKELL010000009">
    <property type="protein sequence ID" value="KAH8996280.1"/>
    <property type="molecule type" value="Genomic_DNA"/>
</dbReference>
<dbReference type="AlphaFoldDB" id="A0AAD4LMJ1"/>
<keyword evidence="12" id="KW-1185">Reference proteome</keyword>
<dbReference type="InterPro" id="IPR043130">
    <property type="entry name" value="CDP-OH_PTrfase_TM_dom"/>
</dbReference>
<keyword evidence="9" id="KW-1208">Phospholipid metabolism</keyword>
<name>A0AAD4LMJ1_9AGAM</name>
<accession>A0AAD4LMJ1</accession>
<evidence type="ECO:0000256" key="5">
    <source>
        <dbReference type="ARBA" id="ARBA00022989"/>
    </source>
</evidence>
<sequence>MFVLTVGQRTTAGVLRRAFLLPRSRSFFFSLHTSYRFQHTQSSQRKPSLRENIYTFPNLLTVSRIAACPALGWSILSDNYSAAACLLLYAGITDWLDGFVARKYGMTSVLGTILDPAADKALVSTLVITLTMQGLLPLPLGAIILGRDLLLSLSAFHIRYTSLPYPKTFQRYWDFSIPSAEVRPTTISKVNTALQLLLMGSTTISPLLPGMAVGFGLYLKGLQWTVAVTTISSGLSYIFSKDAVRILSNARRPRRPPSNP</sequence>
<keyword evidence="3 10" id="KW-0808">Transferase</keyword>
<dbReference type="PANTHER" id="PTHR14269:SF60">
    <property type="entry name" value="CARDIOLIPIN SYNTHASE (CMP-FORMING)"/>
    <property type="match status" value="1"/>
</dbReference>
<evidence type="ECO:0000256" key="9">
    <source>
        <dbReference type="ARBA" id="ARBA00023264"/>
    </source>
</evidence>
<keyword evidence="5" id="KW-1133">Transmembrane helix</keyword>
<comment type="caution">
    <text evidence="11">The sequence shown here is derived from an EMBL/GenBank/DDBJ whole genome shotgun (WGS) entry which is preliminary data.</text>
</comment>
<organism evidence="11 12">
    <name type="scientific">Lactarius akahatsu</name>
    <dbReference type="NCBI Taxonomy" id="416441"/>
    <lineage>
        <taxon>Eukaryota</taxon>
        <taxon>Fungi</taxon>
        <taxon>Dikarya</taxon>
        <taxon>Basidiomycota</taxon>
        <taxon>Agaricomycotina</taxon>
        <taxon>Agaricomycetes</taxon>
        <taxon>Russulales</taxon>
        <taxon>Russulaceae</taxon>
        <taxon>Lactarius</taxon>
    </lineage>
</organism>
<keyword evidence="7" id="KW-0472">Membrane</keyword>
<reference evidence="11" key="1">
    <citation type="submission" date="2022-01" db="EMBL/GenBank/DDBJ databases">
        <title>Comparative genomics reveals a dynamic genome evolution in the ectomycorrhizal milk-cap (Lactarius) mushrooms.</title>
        <authorList>
            <consortium name="DOE Joint Genome Institute"/>
            <person name="Lebreton A."/>
            <person name="Tang N."/>
            <person name="Kuo A."/>
            <person name="LaButti K."/>
            <person name="Drula E."/>
            <person name="Barry K."/>
            <person name="Clum A."/>
            <person name="Lipzen A."/>
            <person name="Mousain D."/>
            <person name="Ng V."/>
            <person name="Wang R."/>
            <person name="Wang X."/>
            <person name="Dai Y."/>
            <person name="Henrissat B."/>
            <person name="Grigoriev I.V."/>
            <person name="Guerin-Laguette A."/>
            <person name="Yu F."/>
            <person name="Martin F.M."/>
        </authorList>
    </citation>
    <scope>NUCLEOTIDE SEQUENCE</scope>
    <source>
        <strain evidence="11">QP</strain>
    </source>
</reference>
<gene>
    <name evidence="11" type="ORF">EDB92DRAFT_1843066</name>
</gene>
<evidence type="ECO:0000256" key="2">
    <source>
        <dbReference type="ARBA" id="ARBA00022516"/>
    </source>
</evidence>
<comment type="subcellular location">
    <subcellularLocation>
        <location evidence="1">Membrane</location>
        <topology evidence="1">Multi-pass membrane protein</topology>
    </subcellularLocation>
</comment>